<dbReference type="FunFam" id="3.40.50.12780:FF:000014">
    <property type="entry name" value="Nonribosomal peptide synthetase 1"/>
    <property type="match status" value="1"/>
</dbReference>
<dbReference type="Gene3D" id="3.40.50.12780">
    <property type="entry name" value="N-terminal domain of ligase-like"/>
    <property type="match status" value="3"/>
</dbReference>
<dbReference type="InterPro" id="IPR045851">
    <property type="entry name" value="AMP-bd_C_sf"/>
</dbReference>
<evidence type="ECO:0000256" key="1">
    <source>
        <dbReference type="ARBA" id="ARBA00022450"/>
    </source>
</evidence>
<dbReference type="FunFam" id="3.30.559.30:FF:000003">
    <property type="entry name" value="Nonribosomal peptide synthase SidD"/>
    <property type="match status" value="1"/>
</dbReference>
<dbReference type="FunFam" id="3.30.300.30:FF:000015">
    <property type="entry name" value="Nonribosomal peptide synthase SidD"/>
    <property type="match status" value="3"/>
</dbReference>
<dbReference type="Pfam" id="PF00550">
    <property type="entry name" value="PP-binding"/>
    <property type="match status" value="3"/>
</dbReference>
<dbReference type="EMBL" id="PVWQ01000007">
    <property type="protein sequence ID" value="RDW76543.1"/>
    <property type="molecule type" value="Genomic_DNA"/>
</dbReference>
<dbReference type="InterPro" id="IPR009081">
    <property type="entry name" value="PP-bd_ACP"/>
</dbReference>
<dbReference type="CDD" id="cd19545">
    <property type="entry name" value="FUM14_C_NRPS-like"/>
    <property type="match status" value="1"/>
</dbReference>
<dbReference type="InterPro" id="IPR000873">
    <property type="entry name" value="AMP-dep_synth/lig_dom"/>
</dbReference>
<evidence type="ECO:0000259" key="6">
    <source>
        <dbReference type="PROSITE" id="PS50075"/>
    </source>
</evidence>
<evidence type="ECO:0000256" key="4">
    <source>
        <dbReference type="ARBA" id="ARBA00022737"/>
    </source>
</evidence>
<organism evidence="7 8">
    <name type="scientific">Aspergillus mulundensis</name>
    <dbReference type="NCBI Taxonomy" id="1810919"/>
    <lineage>
        <taxon>Eukaryota</taxon>
        <taxon>Fungi</taxon>
        <taxon>Dikarya</taxon>
        <taxon>Ascomycota</taxon>
        <taxon>Pezizomycotina</taxon>
        <taxon>Eurotiomycetes</taxon>
        <taxon>Eurotiomycetidae</taxon>
        <taxon>Eurotiales</taxon>
        <taxon>Aspergillaceae</taxon>
        <taxon>Aspergillus</taxon>
        <taxon>Aspergillus subgen. Nidulantes</taxon>
    </lineage>
</organism>
<keyword evidence="4" id="KW-0677">Repeat</keyword>
<dbReference type="PANTHER" id="PTHR45527">
    <property type="entry name" value="NONRIBOSOMAL PEPTIDE SYNTHETASE"/>
    <property type="match status" value="1"/>
</dbReference>
<dbReference type="Gene3D" id="3.30.559.30">
    <property type="entry name" value="Nonribosomal peptide synthetase, condensation domain"/>
    <property type="match status" value="5"/>
</dbReference>
<evidence type="ECO:0000256" key="5">
    <source>
        <dbReference type="ARBA" id="ARBA00029454"/>
    </source>
</evidence>
<dbReference type="Pfam" id="PF00501">
    <property type="entry name" value="AMP-binding"/>
    <property type="match status" value="3"/>
</dbReference>
<dbReference type="FunFam" id="3.30.559.30:FF:000002">
    <property type="entry name" value="Nonribosomal peptide synthase Pes1"/>
    <property type="match status" value="1"/>
</dbReference>
<proteinExistence type="inferred from homology"/>
<dbReference type="Gene3D" id="3.30.559.10">
    <property type="entry name" value="Chloramphenicol acetyltransferase-like domain"/>
    <property type="match status" value="4"/>
</dbReference>
<dbReference type="GO" id="GO:0044550">
    <property type="term" value="P:secondary metabolite biosynthetic process"/>
    <property type="evidence" value="ECO:0007669"/>
    <property type="project" value="TreeGrafter"/>
</dbReference>
<dbReference type="PROSITE" id="PS00455">
    <property type="entry name" value="AMP_BINDING"/>
    <property type="match status" value="1"/>
</dbReference>
<evidence type="ECO:0000256" key="2">
    <source>
        <dbReference type="ARBA" id="ARBA00022553"/>
    </source>
</evidence>
<feature type="domain" description="Carrier" evidence="6">
    <location>
        <begin position="776"/>
        <end position="850"/>
    </location>
</feature>
<feature type="domain" description="Carrier" evidence="6">
    <location>
        <begin position="3386"/>
        <end position="3459"/>
    </location>
</feature>
<dbReference type="RefSeq" id="XP_026602855.1">
    <property type="nucleotide sequence ID" value="XM_026748551.1"/>
</dbReference>
<evidence type="ECO:0000313" key="7">
    <source>
        <dbReference type="EMBL" id="RDW76543.1"/>
    </source>
</evidence>
<dbReference type="Gene3D" id="1.10.1200.10">
    <property type="entry name" value="ACP-like"/>
    <property type="match status" value="2"/>
</dbReference>
<dbReference type="Proteomes" id="UP000256690">
    <property type="component" value="Unassembled WGS sequence"/>
</dbReference>
<accession>A0A3D8RR35</accession>
<dbReference type="SMART" id="SM00823">
    <property type="entry name" value="PKS_PP"/>
    <property type="match status" value="3"/>
</dbReference>
<evidence type="ECO:0000313" key="8">
    <source>
        <dbReference type="Proteomes" id="UP000256690"/>
    </source>
</evidence>
<comment type="similarity">
    <text evidence="5">Belongs to the NRP synthetase family.</text>
</comment>
<dbReference type="InterPro" id="IPR001242">
    <property type="entry name" value="Condensation_dom"/>
</dbReference>
<dbReference type="InterPro" id="IPR020845">
    <property type="entry name" value="AMP-binding_CS"/>
</dbReference>
<dbReference type="GO" id="GO:0016874">
    <property type="term" value="F:ligase activity"/>
    <property type="evidence" value="ECO:0007669"/>
    <property type="project" value="UniProtKB-KW"/>
</dbReference>
<keyword evidence="8" id="KW-1185">Reference proteome</keyword>
<dbReference type="PANTHER" id="PTHR45527:SF16">
    <property type="entry name" value="NONRIBOSOMAL PEPTIDE SYNTHASE ATNA-RELATED"/>
    <property type="match status" value="1"/>
</dbReference>
<protein>
    <recommendedName>
        <fullName evidence="6">Carrier domain-containing protein</fullName>
    </recommendedName>
</protein>
<keyword evidence="2" id="KW-0597">Phosphoprotein</keyword>
<feature type="domain" description="Carrier" evidence="6">
    <location>
        <begin position="1852"/>
        <end position="1930"/>
    </location>
</feature>
<dbReference type="NCBIfam" id="NF003417">
    <property type="entry name" value="PRK04813.1"/>
    <property type="match status" value="3"/>
</dbReference>
<dbReference type="Gene3D" id="3.30.300.30">
    <property type="match status" value="3"/>
</dbReference>
<name>A0A3D8RR35_9EURO</name>
<dbReference type="FunFam" id="3.30.559.10:FF:000016">
    <property type="entry name" value="Nonribosomal peptide synthase Pes1"/>
    <property type="match status" value="1"/>
</dbReference>
<dbReference type="GO" id="GO:0043041">
    <property type="term" value="P:amino acid activation for nonribosomal peptide biosynthetic process"/>
    <property type="evidence" value="ECO:0007669"/>
    <property type="project" value="TreeGrafter"/>
</dbReference>
<reference evidence="7 8" key="1">
    <citation type="journal article" date="2018" name="IMA Fungus">
        <title>IMA Genome-F 9: Draft genome sequence of Annulohypoxylon stygium, Aspergillus mulundensis, Berkeleyomyces basicola (syn. Thielaviopsis basicola), Ceratocystis smalleyi, two Cercospora beticola strains, Coleophoma cylindrospora, Fusarium fracticaudum, Phialophora cf. hyalina, and Morchella septimelata.</title>
        <authorList>
            <person name="Wingfield B.D."/>
            <person name="Bills G.F."/>
            <person name="Dong Y."/>
            <person name="Huang W."/>
            <person name="Nel W.J."/>
            <person name="Swalarsk-Parry B.S."/>
            <person name="Vaghefi N."/>
            <person name="Wilken P.M."/>
            <person name="An Z."/>
            <person name="de Beer Z.W."/>
            <person name="De Vos L."/>
            <person name="Chen L."/>
            <person name="Duong T.A."/>
            <person name="Gao Y."/>
            <person name="Hammerbacher A."/>
            <person name="Kikkert J.R."/>
            <person name="Li Y."/>
            <person name="Li H."/>
            <person name="Li K."/>
            <person name="Li Q."/>
            <person name="Liu X."/>
            <person name="Ma X."/>
            <person name="Naidoo K."/>
            <person name="Pethybridge S.J."/>
            <person name="Sun J."/>
            <person name="Steenkamp E.T."/>
            <person name="van der Nest M.A."/>
            <person name="van Wyk S."/>
            <person name="Wingfield M.J."/>
            <person name="Xiong C."/>
            <person name="Yue Q."/>
            <person name="Zhang X."/>
        </authorList>
    </citation>
    <scope>NUCLEOTIDE SEQUENCE [LARGE SCALE GENOMIC DNA]</scope>
    <source>
        <strain evidence="7 8">DSM 5745</strain>
    </source>
</reference>
<keyword evidence="1" id="KW-0596">Phosphopantetheine</keyword>
<dbReference type="InterPro" id="IPR020806">
    <property type="entry name" value="PKS_PP-bd"/>
</dbReference>
<dbReference type="GO" id="GO:0005737">
    <property type="term" value="C:cytoplasm"/>
    <property type="evidence" value="ECO:0007669"/>
    <property type="project" value="TreeGrafter"/>
</dbReference>
<comment type="caution">
    <text evidence="7">The sequence shown here is derived from an EMBL/GenBank/DDBJ whole genome shotgun (WGS) entry which is preliminary data.</text>
</comment>
<dbReference type="InterPro" id="IPR029058">
    <property type="entry name" value="AB_hydrolase_fold"/>
</dbReference>
<dbReference type="GeneID" id="38116905"/>
<dbReference type="InterPro" id="IPR036736">
    <property type="entry name" value="ACP-like_sf"/>
</dbReference>
<dbReference type="Pfam" id="PF00668">
    <property type="entry name" value="Condensation"/>
    <property type="match status" value="4"/>
</dbReference>
<sequence>MTVRDNTSLVASNREEVQCLVPSLGDSGNTKDEREIVELDAVTASHLEHCSSVYNASQDMVLMAVWALVLRKYTGGDQQRFAVFAEGPGKSEGVIYQALLDGQMDFKALAQSGSWQVLPYDGKDSSINTALFLSADQGSRAGLEDELPSVKRLDLALVFNRAHQRRTLTLHVDLKSWSRTSARALASAITQGIFSAIIAPEPKIRDVDLFSPSHQEQLASWQGLPLTNPDRSFLFEYVVSQAQQHPADVAVDAWDGQFTYQELDDVAYTLATELQAHGVRSGVFVPVCFDKTRWAISALLAINRAGGAFVPCDPSHPMQRRKEIIQRVKASVVLTDSGQAHLFDEFPGLTVIVVPRAPPSLSTFFSPRAYHKPDLPEAPAYALFTSGSTGKPKACEISHIAFASISRHSAALHLNSNTRVLQFASYAFGMSIIEIFCTLCVGGTVCIPSAGQRLNSLAATMTEMKINWALMTPTVLGSLHPCNLPYLRHLLIAGEALGVSQLKTWAHSVSLYQAYGFTEWTGIFAVSERISSLDKSKTIGTPVDGRAWLVDPDDSAKLAPIGALGELAITGPGLATGYYGDAERTNRAFFSHLPWLIDWEGIDPSCKVYTTGDIMRYNPDGSLSYIERKDHQVKIRGMRVELGEVECELLESLPSVKRVVAMVLKPHGVAQGQILVAFLLFSQDTPSLEIRAVGKDTGIQALTLEPNGLQAVTESKQRLQERLPDYMVPQFLLPVIDLPTTVTGKIDRQRLGSVANQWTIEELHQWTGLHRTEHRSPRTPSEQILCAKVCELLGIDKCSMLDSFFELGGDSVAAMKLVGILRGNGASITVATVFRKPVLADLAKTMVFESKAAVTSGTPFALLQSGSVSHAEIIRESAEQSGLLDNQIIDAYPCTPLQEGLCALSVRDPRAYKARVIFELAPGVDPGAVRGAWERVVRMNDILRTRFIAASTHGTIQAVTSEAFQWDYADDAERYQAEVEEEPMGIGSRLVRACLVTTSNQRHTFILTLHHGLCDRWSIRLLLEQMEALIAGRAAGSERRFRPFIHHIIDAKPVFREFWMDQFENLNAIAFPELPHVDYTPNVDNVKTYDLQLPNHLSNGRITMASRIRLAWAVVLAQNTSKDDVVFGSTITGRSADIPGIEELSGPTIATVPLRVKLNPNDSVEAALCALQEQLTDIIPFEQAGLQNIQGYGVQAASACAFQSHLTIQPVYGKPPSFSVTYQDGAASMGGFHTYALALECWLAEDEGPMRVTVSFDSTVLNLARVDRLIDHLESLLWLIVEDSGRNLSEIMRIGSGDIQKMMEWNSTVPEKPKITVHQVFQERMLEAPQNLAICASDGQLTYGELYQRSGQLANELIAREARPGMMIPIYIEKSYLAVIAMLAVIRAGASIVLLDPSYPLERVRAIVSQSNSHLVICSRKYAATNISEAVRPLVVESSSGIWSKSSDTNALPAVPSESVLYLIFTSGSTGEPKGVVNDHGSFIASAQGYTPVVKISRGSRVLQFSSFAFDACFIEIFATLMAGGCVCVPSDEQRLDDIPSVINRMQVTHAVIPPSFSRVLKSHELPSLKAVWLVGEPVFESDVNDWIDRVRVLNGYGPAECAVVTTVQHYNPETSYHPQDIGNPCGCVLWVCDTRDYEKLVPVGVTGELYIEGPIIGGGYLGDSVKTAAAFLEPPKWLQVLRNGKCSRVYKTGDLVRFTEDGRLRILGRIGDQFKLRGQRIDPANVEYRLLQDFQGTVAVGAAIAAPKGAEEHPMLVGFVLEHQTNQPYPATPVNLFVPPTQGFRQRSAVARAKLQERLPSFMVPSLIIPVYSIPRNASGKLDRRRLQQEITSRTREELMQYEMSGDGYLDATTDTERELQAIWARVLQLPLNTVGVNQSFFSLGGDSITAMLVVAEARASQLRISITVDDMFRLRNIQKLSLRAEQNNADFIPKRSNDEFDTPFDLSSIQRLFFDTNPDGQNRFSHNLFLRLKRPISCERLNTALEKVVAAHPMLRARFQKVSEGLWQQVIPSQIEESFRCRSHSCSDKSMVEAHINDSQGALDIVSGPLFSADIFEVNGDQFVFLLAHHLAVDMISWTAILPDLETAIEGNDLPAPTSTSFQYWSKLLASRGGEHLPKPDDRALSQDTISFWGISEGLNTLAQTQEIVVTLDVKLTEAILGDANKPLGTKPNELLLAALLFAFTEAFPTRPVPTVNLEGHGREPWTPEVDLTQTVGWFTTLAPITVDLCAGLDVFQAVRMVKDCRRKLSKNGLDAFTTRYHSKINDNLAGPGAMEVVFNYGGRFHQQLNRQGSIFEIESLRERSIFDAAGEFRRWSLVDINSFVEDERLTLTFTVPKGCSRDQVLDPWISIFQNTLRTVATEFSGLTRSYTLTDFPLLELDYPRLDLLQSSLSSAQINLEDVETIYPCAPVQRGILLSQARNPNHYHIAVTWEVMTLDGTSVLLERVEESLNRVIARHDCFRTCFIETTSEHGVYDQMVLKTVQADIPVTYSQYEGLQALADADRHFQLSPQYPSRFAIVVSEDHRVYVRIDISHALTDATSLELIAKSISFAYTGQQDLSPAPEYGGYVEFLAKQDKEGSRAFWEDYLRDCDACLFPSLTDCPEGHVDRNRDFTIDIPQMEEVHVYCREYDVTAVNVFCLAWGLVLRSYVGTDSVCFGYLSSGRELPFDGADTVCGPLINMMTMRVAFDEPGLSIGELVRRFHDDHVSCLVHQTFSLAEELHQTGSKDVGGLFNTALSVQRVLPKQRGSSGIVLELVERDGPSEYAIALNIEMEEARTVVHLRHWLSCVSEDHASLIASSFAHAVGQIVTNDHLTPPQIGMISPDHEALLWKWNEHIPSTPVLSIQDAFRKRVYEQPQAVAVCTSSTNLSYKELDALSDALAYHLVQSGIAQNQFVPLCFEKSLWTVVALMAVIKAGSAFVLLDATHPDQRLQTVCEDLGGSMILASPQQHDRCAQFAKTVIQLGGEDDPWDHLISAKHLPLTCVSPDSPLCAVFTSGSTGKPKGAILTHGSVSAMIEAATPLWEVTRSARFLQFASYAFDASVFEMLLALVNGATSCILSEVERRDILSESMAQLRVSHCFMTPSVARMVNPEMLPHLKVLGCGGEPMTQLDIQRWAGHVRLLNGYGPAECSIEATIQPSVDSSSRPDNIGRAAGCAAWVVDPNDPEHLAPIGAIGELLVEGPIVGKGYLNNTQATEAAFLQPPSWLRCMRKRLDPNTRLYRTGDLVRYRPNGQLCIVGRKDSQIKVRGQRIELGEVEFQVHSVFEGVKQVAVELADNGTGEGPALYAFVSFEIEHGSNDADPFPMPSEQFRALAAAASGQLFDRLPTYMVPSYFIPLQTMPLNPSGKANRKRLRAFLGTLTAEQRRLYRPFAPNGDDVASPDARLLQGIWVEVLGLEPSTIGSEAHFFQLGGDSVIAMKVAASARRNGLDISVADIFAQPKLSDLARAGRSKEIQRFEPVPFSLCPLEDTKLLCAVLRSRGTIPPGAGVVDILPASAGQAFFLERPTLHHFTFDIEGELDIVGLHDACALVYSQFDILRTVFISHRGQILQIILDNLQVPFYHVALDEKPGKVNERFRHADYEDIRPLGTLQFAFVVFSNPNTLQHQLVFRISHAQWDGLSVGRLFSSVADAYHGRAVSATTPLSSVIYYRAARDRSSSLAFWRDYLQGSTVTSIFETPGSAVDFAQGTTIWENRNLQPSPNPPKGFTMATVVKAAWALTLAEDQNALDLVFGQTVNARSSPIENIDKVLGCCLNFIPVRVTIQPDWTAKTLLSHVQTQHRKTAAHDDIELDEITDSCTDWAPGSHLSTIVQHQNIPLDHVMPLKGLQTKFALHGLFRPTHELFIFTEPYEAFLSVQLCVNPNVMSLDRSKALHAKLAERIVAICERPDDLVQDAASHMDVAVPE</sequence>
<dbReference type="SUPFAM" id="SSF56801">
    <property type="entry name" value="Acetyl-CoA synthetase-like"/>
    <property type="match status" value="3"/>
</dbReference>
<dbReference type="CDD" id="cd19542">
    <property type="entry name" value="CT_NRPS-like"/>
    <property type="match status" value="2"/>
</dbReference>
<dbReference type="SUPFAM" id="SSF52777">
    <property type="entry name" value="CoA-dependent acyltransferases"/>
    <property type="match status" value="8"/>
</dbReference>
<dbReference type="InterPro" id="IPR010071">
    <property type="entry name" value="AA_adenyl_dom"/>
</dbReference>
<keyword evidence="3" id="KW-0436">Ligase</keyword>
<evidence type="ECO:0000256" key="3">
    <source>
        <dbReference type="ARBA" id="ARBA00022598"/>
    </source>
</evidence>
<dbReference type="InterPro" id="IPR023213">
    <property type="entry name" value="CAT-like_dom_sf"/>
</dbReference>
<dbReference type="CDD" id="cd05918">
    <property type="entry name" value="A_NRPS_SidN3_like"/>
    <property type="match status" value="3"/>
</dbReference>
<dbReference type="PROSITE" id="PS00012">
    <property type="entry name" value="PHOSPHOPANTETHEINE"/>
    <property type="match status" value="3"/>
</dbReference>
<dbReference type="PROSITE" id="PS50075">
    <property type="entry name" value="CARRIER"/>
    <property type="match status" value="3"/>
</dbReference>
<dbReference type="OrthoDB" id="416786at2759"/>
<dbReference type="InterPro" id="IPR042099">
    <property type="entry name" value="ANL_N_sf"/>
</dbReference>
<dbReference type="GO" id="GO:0031177">
    <property type="term" value="F:phosphopantetheine binding"/>
    <property type="evidence" value="ECO:0007669"/>
    <property type="project" value="InterPro"/>
</dbReference>
<dbReference type="NCBIfam" id="TIGR01733">
    <property type="entry name" value="AA-adenyl-dom"/>
    <property type="match status" value="3"/>
</dbReference>
<dbReference type="STRING" id="1810919.A0A3D8RR35"/>
<dbReference type="Gene3D" id="3.40.50.1820">
    <property type="entry name" value="alpha/beta hydrolase"/>
    <property type="match status" value="1"/>
</dbReference>
<gene>
    <name evidence="7" type="ORF">DSM5745_06535</name>
</gene>
<dbReference type="InterPro" id="IPR006162">
    <property type="entry name" value="Ppantetheine_attach_site"/>
</dbReference>
<dbReference type="SUPFAM" id="SSF47336">
    <property type="entry name" value="ACP-like"/>
    <property type="match status" value="3"/>
</dbReference>